<dbReference type="AlphaFoldDB" id="A0A371JKT3"/>
<dbReference type="OrthoDB" id="6315394at2"/>
<keyword evidence="3" id="KW-1185">Reference proteome</keyword>
<feature type="domain" description="Alpha-L-glutamate ligase-related protein ATP-grasp" evidence="1">
    <location>
        <begin position="177"/>
        <end position="331"/>
    </location>
</feature>
<dbReference type="Pfam" id="PF14397">
    <property type="entry name" value="ATPgrasp_ST"/>
    <property type="match status" value="1"/>
</dbReference>
<proteinExistence type="predicted"/>
<evidence type="ECO:0000313" key="3">
    <source>
        <dbReference type="Proteomes" id="UP000261828"/>
    </source>
</evidence>
<evidence type="ECO:0000259" key="1">
    <source>
        <dbReference type="Pfam" id="PF14397"/>
    </source>
</evidence>
<comment type="caution">
    <text evidence="2">The sequence shown here is derived from an EMBL/GenBank/DDBJ whole genome shotgun (WGS) entry which is preliminary data.</text>
</comment>
<evidence type="ECO:0000313" key="2">
    <source>
        <dbReference type="EMBL" id="RDY57575.1"/>
    </source>
</evidence>
<sequence length="336" mass="38502">MAILRFVENPGRIKGYLNDPDKKPLFQVIKELVVLAMYKKEMPYYYFLHLYKKEVKNIKDFLSTKERALVRKDIVKKYELVSILHNKLSFALYCEIYNLKTPEPILYSLSNNYYYNKKVTTNINNRDLVIYIRDILKNESVDELFVRPLSLFGGTGCFKLTLDNLEATLEEQRESLQNGNYLFTKVVKQHPEINKIQEKSVNTIRMLTHVTDEGKISMLSAVMRFGVGDSVVDNSSAGGFYIPINLKEGTLMSKGWAKTDFGGERITHHPDSKFKLEGFKIPFYKESCEMVIEYTKYIPNKLIGWDVAITPDGPTIIEANDSPYLGLSDIGAGGLL</sequence>
<protein>
    <recommendedName>
        <fullName evidence="1">Alpha-L-glutamate ligase-related protein ATP-grasp domain-containing protein</fullName>
    </recommendedName>
</protein>
<name>A0A371JKT3_9FLAO</name>
<reference evidence="2 3" key="1">
    <citation type="submission" date="2018-08" db="EMBL/GenBank/DDBJ databases">
        <title>Muricauda nanhaiensis sp. nov., isolated from seawater of the South China Sea.</title>
        <authorList>
            <person name="Dang Y."/>
        </authorList>
    </citation>
    <scope>NUCLEOTIDE SEQUENCE [LARGE SCALE GENOMIC DNA]</scope>
    <source>
        <strain evidence="2 3">SM1704</strain>
    </source>
</reference>
<accession>A0A371JKT3</accession>
<gene>
    <name evidence="2" type="ORF">DX873_18380</name>
</gene>
<dbReference type="EMBL" id="QTJX01000009">
    <property type="protein sequence ID" value="RDY57575.1"/>
    <property type="molecule type" value="Genomic_DNA"/>
</dbReference>
<dbReference type="Proteomes" id="UP000261828">
    <property type="component" value="Unassembled WGS sequence"/>
</dbReference>
<feature type="non-terminal residue" evidence="2">
    <location>
        <position position="336"/>
    </location>
</feature>
<organism evidence="2 3">
    <name type="scientific">Flagellimonas nanhaiensis</name>
    <dbReference type="NCBI Taxonomy" id="2292706"/>
    <lineage>
        <taxon>Bacteria</taxon>
        <taxon>Pseudomonadati</taxon>
        <taxon>Bacteroidota</taxon>
        <taxon>Flavobacteriia</taxon>
        <taxon>Flavobacteriales</taxon>
        <taxon>Flavobacteriaceae</taxon>
        <taxon>Flagellimonas</taxon>
    </lineage>
</organism>
<dbReference type="InterPro" id="IPR039523">
    <property type="entry name" value="RimK-rel_E_lig_ATP-grasp"/>
</dbReference>